<feature type="region of interest" description="Disordered" evidence="1">
    <location>
        <begin position="1"/>
        <end position="101"/>
    </location>
</feature>
<dbReference type="HOGENOM" id="CLU_485707_0_0_1"/>
<dbReference type="Proteomes" id="UP000000314">
    <property type="component" value="Chromosome 3"/>
</dbReference>
<feature type="compositionally biased region" description="Polar residues" evidence="1">
    <location>
        <begin position="457"/>
        <end position="469"/>
    </location>
</feature>
<dbReference type="STRING" id="644223.C4R5B6"/>
<feature type="compositionally biased region" description="Polar residues" evidence="1">
    <location>
        <begin position="57"/>
        <end position="91"/>
    </location>
</feature>
<evidence type="ECO:0000256" key="1">
    <source>
        <dbReference type="SAM" id="MobiDB-lite"/>
    </source>
</evidence>
<dbReference type="KEGG" id="ppa:PAS_chr3_1210"/>
<dbReference type="InParanoid" id="C4R5B6"/>
<feature type="region of interest" description="Disordered" evidence="1">
    <location>
        <begin position="207"/>
        <end position="238"/>
    </location>
</feature>
<dbReference type="EMBL" id="FN392321">
    <property type="protein sequence ID" value="CAY70752.1"/>
    <property type="molecule type" value="Genomic_DNA"/>
</dbReference>
<accession>C4R5B6</accession>
<evidence type="ECO:0000313" key="2">
    <source>
        <dbReference type="EMBL" id="CAY70752.1"/>
    </source>
</evidence>
<keyword evidence="3" id="KW-1185">Reference proteome</keyword>
<dbReference type="eggNOG" id="ENOG502QQ7A">
    <property type="taxonomic scope" value="Eukaryota"/>
</dbReference>
<gene>
    <name evidence="2" type="ordered locus">PAS_chr3_1210</name>
</gene>
<reference evidence="2 3" key="1">
    <citation type="journal article" date="2009" name="Nat. Biotechnol.">
        <title>Genome sequence of the recombinant protein production host Pichia pastoris.</title>
        <authorList>
            <person name="De Schutter K."/>
            <person name="Lin Y.C."/>
            <person name="Tiels P."/>
            <person name="Van Hecke A."/>
            <person name="Glinka S."/>
            <person name="Weber-Lehmann J."/>
            <person name="Rouze P."/>
            <person name="Van de Peer Y."/>
            <person name="Callewaert N."/>
        </authorList>
    </citation>
    <scope>NUCLEOTIDE SEQUENCE [LARGE SCALE GENOMIC DNA]</scope>
    <source>
        <strain evidence="3">GS115 / ATCC 20864</strain>
    </source>
</reference>
<proteinExistence type="predicted"/>
<dbReference type="OMA" id="QINHFQN"/>
<dbReference type="AlphaFoldDB" id="C4R5B6"/>
<dbReference type="OrthoDB" id="2553626at2759"/>
<feature type="compositionally biased region" description="Basic and acidic residues" evidence="1">
    <location>
        <begin position="422"/>
        <end position="431"/>
    </location>
</feature>
<dbReference type="GeneID" id="8200402"/>
<feature type="region of interest" description="Disordered" evidence="1">
    <location>
        <begin position="308"/>
        <end position="329"/>
    </location>
</feature>
<feature type="compositionally biased region" description="Polar residues" evidence="1">
    <location>
        <begin position="375"/>
        <end position="384"/>
    </location>
</feature>
<sequence>MPGFDFLNVPGIPPSREGTTPPPPNVSFGASNPTPSHEPKPNSNPRHQQFDALFDRINSSIKSEQSASKESLNSISSASKDSTTQGVTSSRDSPDIENDVSVPLSLTANQLSEEEVKTYLRWYNDIVTSRGTKTVSIDDVFKFMNNFRIEHKDKIRKLFNSCLNGLNIGQFFALLRLISHVILGKYPLRSMIKVIAPIPKPVSILASRKRQQIEDEESEIDEEMDGQESLPDKNSNRKLDLDSFTQFLLTGEKPREETKRRKKNAKSVKFSDQLIIQDNGHLNEGDNSNIDFTLPMEQLLGRVPPQNVSHFQHTHDEDEEEDEEEELKEMGDSINHFQNVKIDSVLLDGAHTTLPEVKVSSESGDDRPLYFPNIDTLSPTQGNFLQPHLTGSAPKQVRQSIRSPPPPPPVSRQRSKSLDINFEDRTQREAHGASPQPSSQAPTVPPLPPPSRRSRSNAEIQIQQPPTLRSHSHVLAPQNFVSASDDNLAYRTKSQEENTTDMRQVLSNNSSADILGDLQSLQAELDRIKQMTRNI</sequence>
<organism evidence="2 3">
    <name type="scientific">Komagataella phaffii (strain GS115 / ATCC 20864)</name>
    <name type="common">Yeast</name>
    <name type="synonym">Pichia pastoris</name>
    <dbReference type="NCBI Taxonomy" id="644223"/>
    <lineage>
        <taxon>Eukaryota</taxon>
        <taxon>Fungi</taxon>
        <taxon>Dikarya</taxon>
        <taxon>Ascomycota</taxon>
        <taxon>Saccharomycotina</taxon>
        <taxon>Pichiomycetes</taxon>
        <taxon>Pichiales</taxon>
        <taxon>Pichiaceae</taxon>
        <taxon>Komagataella</taxon>
    </lineage>
</organism>
<dbReference type="RefSeq" id="XP_002492931.1">
    <property type="nucleotide sequence ID" value="XM_002492886.1"/>
</dbReference>
<feature type="compositionally biased region" description="Polar residues" evidence="1">
    <location>
        <begin position="28"/>
        <end position="47"/>
    </location>
</feature>
<protein>
    <submittedName>
        <fullName evidence="2">Uncharacterized protein</fullName>
    </submittedName>
</protein>
<feature type="region of interest" description="Disordered" evidence="1">
    <location>
        <begin position="357"/>
        <end position="470"/>
    </location>
</feature>
<feature type="compositionally biased region" description="Acidic residues" evidence="1">
    <location>
        <begin position="214"/>
        <end position="226"/>
    </location>
</feature>
<evidence type="ECO:0000313" key="3">
    <source>
        <dbReference type="Proteomes" id="UP000000314"/>
    </source>
</evidence>
<name>C4R5B6_KOMPG</name>
<feature type="compositionally biased region" description="Acidic residues" evidence="1">
    <location>
        <begin position="317"/>
        <end position="327"/>
    </location>
</feature>